<proteinExistence type="predicted"/>
<dbReference type="Proteomes" id="UP001173802">
    <property type="component" value="Unassembled WGS sequence"/>
</dbReference>
<protein>
    <submittedName>
        <fullName evidence="1">Uncharacterized protein</fullName>
    </submittedName>
</protein>
<gene>
    <name evidence="1" type="ORF">NYG90_03175</name>
</gene>
<organism evidence="1 2">
    <name type="scientific">Helicobacter zhangjianzhongii</name>
    <dbReference type="NCBI Taxonomy" id="2974574"/>
    <lineage>
        <taxon>Bacteria</taxon>
        <taxon>Pseudomonadati</taxon>
        <taxon>Campylobacterota</taxon>
        <taxon>Epsilonproteobacteria</taxon>
        <taxon>Campylobacterales</taxon>
        <taxon>Helicobacteraceae</taxon>
        <taxon>Helicobacter</taxon>
    </lineage>
</organism>
<reference evidence="1 2" key="1">
    <citation type="journal article" date="2023" name="Microorganisms">
        <title>Isolation and Genomic Characteristics of Cat-Borne Campylobacter felis sp. nov. and Sheep-Borne Campylobacter ovis sp. nov.</title>
        <authorList>
            <person name="Wang H."/>
            <person name="Li Y."/>
            <person name="Gu Y."/>
            <person name="Zhou G."/>
            <person name="Chen X."/>
            <person name="Zhang X."/>
            <person name="Shao Z."/>
            <person name="Zhang J."/>
            <person name="Zhang M."/>
        </authorList>
    </citation>
    <scope>NUCLEOTIDE SEQUENCE [LARGE SCALE GENOMIC DNA]</scope>
    <source>
        <strain evidence="1 2">XJK30-2</strain>
    </source>
</reference>
<evidence type="ECO:0000313" key="1">
    <source>
        <dbReference type="EMBL" id="MDL0081686.1"/>
    </source>
</evidence>
<comment type="caution">
    <text evidence="1">The sequence shown here is derived from an EMBL/GenBank/DDBJ whole genome shotgun (WGS) entry which is preliminary data.</text>
</comment>
<keyword evidence="2" id="KW-1185">Reference proteome</keyword>
<sequence length="115" mass="12969">MSKATIIVVSLAFITLIGFISTLSVWNYTQGKEIAKLKGELANASTLLDTQNKQILQDKLDLEAYQAQAQEIRERVVTRYINTHTKDKACEAQLNAIKNALEIFYTRSQNEKSGF</sequence>
<dbReference type="EMBL" id="JANURN010000002">
    <property type="protein sequence ID" value="MDL0081686.1"/>
    <property type="molecule type" value="Genomic_DNA"/>
</dbReference>
<accession>A0ACC6FR41</accession>
<name>A0ACC6FR41_9HELI</name>
<evidence type="ECO:0000313" key="2">
    <source>
        <dbReference type="Proteomes" id="UP001173802"/>
    </source>
</evidence>